<keyword evidence="2" id="KW-0479">Metal-binding</keyword>
<proteinExistence type="predicted"/>
<evidence type="ECO:0000256" key="4">
    <source>
        <dbReference type="ARBA" id="ARBA00022842"/>
    </source>
</evidence>
<dbReference type="Proteomes" id="UP000697330">
    <property type="component" value="Unassembled WGS sequence"/>
</dbReference>
<gene>
    <name evidence="6" type="ORF">K8U72_02625</name>
</gene>
<evidence type="ECO:0000256" key="3">
    <source>
        <dbReference type="ARBA" id="ARBA00022801"/>
    </source>
</evidence>
<dbReference type="AlphaFoldDB" id="A0A921KKS8"/>
<evidence type="ECO:0000259" key="5">
    <source>
        <dbReference type="Pfam" id="PF13470"/>
    </source>
</evidence>
<keyword evidence="4" id="KW-0460">Magnesium</keyword>
<dbReference type="InterPro" id="IPR002716">
    <property type="entry name" value="PIN_dom"/>
</dbReference>
<dbReference type="EMBL" id="DYWQ01000041">
    <property type="protein sequence ID" value="HJF44665.1"/>
    <property type="molecule type" value="Genomic_DNA"/>
</dbReference>
<reference evidence="6" key="1">
    <citation type="journal article" date="2021" name="PeerJ">
        <title>Extensive microbial diversity within the chicken gut microbiome revealed by metagenomics and culture.</title>
        <authorList>
            <person name="Gilroy R."/>
            <person name="Ravi A."/>
            <person name="Getino M."/>
            <person name="Pursley I."/>
            <person name="Horton D.L."/>
            <person name="Alikhan N.F."/>
            <person name="Baker D."/>
            <person name="Gharbi K."/>
            <person name="Hall N."/>
            <person name="Watson M."/>
            <person name="Adriaenssens E.M."/>
            <person name="Foster-Nyarko E."/>
            <person name="Jarju S."/>
            <person name="Secka A."/>
            <person name="Antonio M."/>
            <person name="Oren A."/>
            <person name="Chaudhuri R.R."/>
            <person name="La Ragione R."/>
            <person name="Hildebrand F."/>
            <person name="Pallen M.J."/>
        </authorList>
    </citation>
    <scope>NUCLEOTIDE SEQUENCE</scope>
    <source>
        <strain evidence="6">CHK124-7917</strain>
    </source>
</reference>
<organism evidence="6 7">
    <name type="scientific">Thermophilibacter provencensis</name>
    <dbReference type="NCBI Taxonomy" id="1852386"/>
    <lineage>
        <taxon>Bacteria</taxon>
        <taxon>Bacillati</taxon>
        <taxon>Actinomycetota</taxon>
        <taxon>Coriobacteriia</taxon>
        <taxon>Coriobacteriales</taxon>
        <taxon>Atopobiaceae</taxon>
        <taxon>Thermophilibacter</taxon>
    </lineage>
</organism>
<comment type="caution">
    <text evidence="6">The sequence shown here is derived from an EMBL/GenBank/DDBJ whole genome shotgun (WGS) entry which is preliminary data.</text>
</comment>
<dbReference type="GO" id="GO:0004518">
    <property type="term" value="F:nuclease activity"/>
    <property type="evidence" value="ECO:0007669"/>
    <property type="project" value="UniProtKB-KW"/>
</dbReference>
<feature type="domain" description="PIN" evidence="5">
    <location>
        <begin position="8"/>
        <end position="121"/>
    </location>
</feature>
<dbReference type="GO" id="GO:0046872">
    <property type="term" value="F:metal ion binding"/>
    <property type="evidence" value="ECO:0007669"/>
    <property type="project" value="UniProtKB-KW"/>
</dbReference>
<keyword evidence="1" id="KW-0540">Nuclease</keyword>
<keyword evidence="3" id="KW-0378">Hydrolase</keyword>
<name>A0A921KKS8_9ACTN</name>
<dbReference type="Pfam" id="PF13470">
    <property type="entry name" value="PIN_3"/>
    <property type="match status" value="1"/>
</dbReference>
<reference evidence="6" key="2">
    <citation type="submission" date="2021-09" db="EMBL/GenBank/DDBJ databases">
        <authorList>
            <person name="Gilroy R."/>
        </authorList>
    </citation>
    <scope>NUCLEOTIDE SEQUENCE</scope>
    <source>
        <strain evidence="6">CHK124-7917</strain>
    </source>
</reference>
<evidence type="ECO:0000256" key="1">
    <source>
        <dbReference type="ARBA" id="ARBA00022722"/>
    </source>
</evidence>
<dbReference type="GO" id="GO:0016787">
    <property type="term" value="F:hydrolase activity"/>
    <property type="evidence" value="ECO:0007669"/>
    <property type="project" value="UniProtKB-KW"/>
</dbReference>
<accession>A0A921KKS8</accession>
<dbReference type="RefSeq" id="WP_274958661.1">
    <property type="nucleotide sequence ID" value="NZ_DYWQ01000041.1"/>
</dbReference>
<protein>
    <submittedName>
        <fullName evidence="6">PIN domain-containing protein</fullName>
    </submittedName>
</protein>
<evidence type="ECO:0000313" key="7">
    <source>
        <dbReference type="Proteomes" id="UP000697330"/>
    </source>
</evidence>
<dbReference type="InterPro" id="IPR029060">
    <property type="entry name" value="PIN-like_dom_sf"/>
</dbReference>
<sequence>MGSYNSRRLLFDTDIVLDAVCPERPQSKEACEVLRLCNGEGDMGIVAVSSLKDAYYILCRQYGESCARTSIKKLTELLTIAPIGAEECDLSLHGNEPDFEDGLIRACAELNDVDFILTRDARAFARSKVRAVTCAEYLEIAGW</sequence>
<evidence type="ECO:0000313" key="6">
    <source>
        <dbReference type="EMBL" id="HJF44665.1"/>
    </source>
</evidence>
<dbReference type="SUPFAM" id="SSF88723">
    <property type="entry name" value="PIN domain-like"/>
    <property type="match status" value="1"/>
</dbReference>
<evidence type="ECO:0000256" key="2">
    <source>
        <dbReference type="ARBA" id="ARBA00022723"/>
    </source>
</evidence>